<sequence>MPFLDKIRFFSRKIKRFLSPERFALAPIWIQLIAIFITSATVIFLLSPFLGGLPSSYRIFADPAYYADAKGPVQIATGLVQVIIGLVLFSFIISVLSAALIKLIENIKSGSLPYKKGGHILFVNYNIKLLMILDQINIRAREKGVLEDVVLLFHEPAKVLAFRAQFDKRRWENLDIFIRQGDVMSFQTFERLSIQLAKALVILSPDDFENSFDSDNFNLKILTNLTNNLPFFNHLKERQEKGSPVKCSIELSTHQDARKIALNLSHYKSGNLFAVITPGDVIGSIIARAKVDPVYYKVFFEILSADGSTIHFIDPKQFGEISKFEQMPFEQLLFSFKGGTLIGFSKADELGNFQIDLCSFGNRFSKGCWFIFLTNNVKQIKFQLSGFTKLPDKRNDIIPPKEEVSKRICVIGDAWNLENIGDFIDRKSRKALQESQHVFESKADYFSEEFLQKIQEGNFDNIVVNLDDELGFRLTMLLVAAHKDDAQFLTKIITILGDPVTEQLLNTTLLGCNTVLSHKLSSRYIAQLAFQKNLEQIFSELAFTEGSEFNLLEVGKHISSDLLKDMDEVKRLLAAHEMIYLGTVNEEKNVVLEAEIFQSTKQLLVLSRGEIT</sequence>
<name>A0A4Q7P7Q9_9BACT</name>
<feature type="transmembrane region" description="Helical" evidence="1">
    <location>
        <begin position="79"/>
        <end position="101"/>
    </location>
</feature>
<reference evidence="2 3" key="1">
    <citation type="submission" date="2019-02" db="EMBL/GenBank/DDBJ databases">
        <title>Genomic Encyclopedia of Archaeal and Bacterial Type Strains, Phase II (KMG-II): from individual species to whole genera.</title>
        <authorList>
            <person name="Goeker M."/>
        </authorList>
    </citation>
    <scope>NUCLEOTIDE SEQUENCE [LARGE SCALE GENOMIC DNA]</scope>
    <source>
        <strain evidence="2 3">DSM 21411</strain>
    </source>
</reference>
<dbReference type="GO" id="GO:0006811">
    <property type="term" value="P:monoatomic ion transport"/>
    <property type="evidence" value="ECO:0007669"/>
    <property type="project" value="InterPro"/>
</dbReference>
<proteinExistence type="predicted"/>
<dbReference type="PANTHER" id="PTHR31563">
    <property type="entry name" value="ION CHANNEL POLLUX-RELATED"/>
    <property type="match status" value="1"/>
</dbReference>
<keyword evidence="3" id="KW-1185">Reference proteome</keyword>
<protein>
    <recommendedName>
        <fullName evidence="4">Castor and Pollux protein voltage-gated ion channel component</fullName>
    </recommendedName>
</protein>
<feature type="transmembrane region" description="Helical" evidence="1">
    <location>
        <begin position="23"/>
        <end position="46"/>
    </location>
</feature>
<keyword evidence="1" id="KW-0472">Membrane</keyword>
<evidence type="ECO:0000256" key="1">
    <source>
        <dbReference type="SAM" id="Phobius"/>
    </source>
</evidence>
<dbReference type="InterPro" id="IPR044849">
    <property type="entry name" value="CASTOR/POLLUX/SYM8-like"/>
</dbReference>
<dbReference type="Proteomes" id="UP000292209">
    <property type="component" value="Unassembled WGS sequence"/>
</dbReference>
<evidence type="ECO:0008006" key="4">
    <source>
        <dbReference type="Google" id="ProtNLM"/>
    </source>
</evidence>
<evidence type="ECO:0000313" key="3">
    <source>
        <dbReference type="Proteomes" id="UP000292209"/>
    </source>
</evidence>
<organism evidence="2 3">
    <name type="scientific">Cecembia calidifontis</name>
    <dbReference type="NCBI Taxonomy" id="1187080"/>
    <lineage>
        <taxon>Bacteria</taxon>
        <taxon>Pseudomonadati</taxon>
        <taxon>Bacteroidota</taxon>
        <taxon>Cytophagia</taxon>
        <taxon>Cytophagales</taxon>
        <taxon>Cyclobacteriaceae</taxon>
        <taxon>Cecembia</taxon>
    </lineage>
</organism>
<accession>A0A4Q7P7Q9</accession>
<dbReference type="RefSeq" id="WP_130274904.1">
    <property type="nucleotide sequence ID" value="NZ_SGXG01000001.1"/>
</dbReference>
<keyword evidence="1" id="KW-0812">Transmembrane</keyword>
<evidence type="ECO:0000313" key="2">
    <source>
        <dbReference type="EMBL" id="RZS95867.1"/>
    </source>
</evidence>
<keyword evidence="1" id="KW-1133">Transmembrane helix</keyword>
<dbReference type="PANTHER" id="PTHR31563:SF10">
    <property type="entry name" value="ION CHANNEL POLLUX-RELATED"/>
    <property type="match status" value="1"/>
</dbReference>
<dbReference type="Gene3D" id="3.40.50.720">
    <property type="entry name" value="NAD(P)-binding Rossmann-like Domain"/>
    <property type="match status" value="1"/>
</dbReference>
<comment type="caution">
    <text evidence="2">The sequence shown here is derived from an EMBL/GenBank/DDBJ whole genome shotgun (WGS) entry which is preliminary data.</text>
</comment>
<dbReference type="AlphaFoldDB" id="A0A4Q7P7Q9"/>
<dbReference type="EMBL" id="SGXG01000001">
    <property type="protein sequence ID" value="RZS95867.1"/>
    <property type="molecule type" value="Genomic_DNA"/>
</dbReference>
<dbReference type="OrthoDB" id="305351at2"/>
<gene>
    <name evidence="2" type="ORF">BC751_1417</name>
</gene>